<dbReference type="CDD" id="cd07041">
    <property type="entry name" value="STAS_RsbR_RsbS_like"/>
    <property type="match status" value="1"/>
</dbReference>
<protein>
    <submittedName>
        <fullName evidence="3">STAS domain-containing protein</fullName>
    </submittedName>
</protein>
<sequence length="339" mass="38221">MSKNSKVNIEGLRFNWDVENGKFQYENQDAVLFWINSAMKSFFDTIEEISGEEASNLVLETTGYRQGLVVGDYFRKIKDFDVKAVAKMMANTYASAGWGRAEIKHLDYETKTLVAHIRDSWEYKINLAQGKNKGTAFLAAHFAGVFSSLFGVNIWYEYEQDQLEGSEYSIVKYFPSNITATSNIHQLARKKESEQILRLEEMVEQKTSELRNLVKKLSSPIIPIFDGIVVVPLIGKYEEDRSEDLLINTLSNLPKHKANYLILDLTGLDTEVDHFTIDLIVKIGSAASLIGTKSILVGIPVSLAIQMAQSHVTLSRYEVFQTLQHGIQYALSQVGKTIS</sequence>
<name>A0ABV6KTY3_9BACI</name>
<evidence type="ECO:0000313" key="3">
    <source>
        <dbReference type="EMBL" id="MFC0476480.1"/>
    </source>
</evidence>
<gene>
    <name evidence="3" type="ORF">ACFFHF_14810</name>
</gene>
<proteinExistence type="predicted"/>
<dbReference type="RefSeq" id="WP_160549334.1">
    <property type="nucleotide sequence ID" value="NZ_JBHLUU010000105.1"/>
</dbReference>
<comment type="caution">
    <text evidence="3">The sequence shown here is derived from an EMBL/GenBank/DDBJ whole genome shotgun (WGS) entry which is preliminary data.</text>
</comment>
<evidence type="ECO:0000313" key="4">
    <source>
        <dbReference type="Proteomes" id="UP001589738"/>
    </source>
</evidence>
<dbReference type="PANTHER" id="PTHR33745">
    <property type="entry name" value="RSBT ANTAGONIST PROTEIN RSBS-RELATED"/>
    <property type="match status" value="1"/>
</dbReference>
<keyword evidence="2" id="KW-0175">Coiled coil</keyword>
<dbReference type="PANTHER" id="PTHR33745:SF3">
    <property type="entry name" value="RSBT CO-ANTAGONIST PROTEIN RSBRC"/>
    <property type="match status" value="1"/>
</dbReference>
<keyword evidence="1" id="KW-0597">Phosphoprotein</keyword>
<dbReference type="Gene3D" id="3.30.750.24">
    <property type="entry name" value="STAS domain"/>
    <property type="match status" value="1"/>
</dbReference>
<feature type="coiled-coil region" evidence="2">
    <location>
        <begin position="189"/>
        <end position="216"/>
    </location>
</feature>
<dbReference type="InterPro" id="IPR024096">
    <property type="entry name" value="NO_sig/Golgi_transp_ligand-bd"/>
</dbReference>
<dbReference type="EMBL" id="JBHLUU010000105">
    <property type="protein sequence ID" value="MFC0476480.1"/>
    <property type="molecule type" value="Genomic_DNA"/>
</dbReference>
<accession>A0ABV6KTY3</accession>
<dbReference type="InterPro" id="IPR036513">
    <property type="entry name" value="STAS_dom_sf"/>
</dbReference>
<organism evidence="3 4">
    <name type="scientific">Robertmurraya beringensis</name>
    <dbReference type="NCBI Taxonomy" id="641660"/>
    <lineage>
        <taxon>Bacteria</taxon>
        <taxon>Bacillati</taxon>
        <taxon>Bacillota</taxon>
        <taxon>Bacilli</taxon>
        <taxon>Bacillales</taxon>
        <taxon>Bacillaceae</taxon>
        <taxon>Robertmurraya</taxon>
    </lineage>
</organism>
<evidence type="ECO:0000256" key="2">
    <source>
        <dbReference type="SAM" id="Coils"/>
    </source>
</evidence>
<dbReference type="Proteomes" id="UP001589738">
    <property type="component" value="Unassembled WGS sequence"/>
</dbReference>
<dbReference type="SUPFAM" id="SSF111126">
    <property type="entry name" value="Ligand-binding domain in the NO signalling and Golgi transport"/>
    <property type="match status" value="1"/>
</dbReference>
<dbReference type="SUPFAM" id="SSF52091">
    <property type="entry name" value="SpoIIaa-like"/>
    <property type="match status" value="1"/>
</dbReference>
<reference evidence="3 4" key="1">
    <citation type="submission" date="2024-09" db="EMBL/GenBank/DDBJ databases">
        <authorList>
            <person name="Sun Q."/>
            <person name="Mori K."/>
        </authorList>
    </citation>
    <scope>NUCLEOTIDE SEQUENCE [LARGE SCALE GENOMIC DNA]</scope>
    <source>
        <strain evidence="3 4">CGMCC 1.9126</strain>
    </source>
</reference>
<dbReference type="InterPro" id="IPR051932">
    <property type="entry name" value="Bact_StressResp_Reg"/>
</dbReference>
<keyword evidence="4" id="KW-1185">Reference proteome</keyword>
<evidence type="ECO:0000256" key="1">
    <source>
        <dbReference type="ARBA" id="ARBA00022553"/>
    </source>
</evidence>